<feature type="domain" description="CARD" evidence="2">
    <location>
        <begin position="357"/>
        <end position="452"/>
    </location>
</feature>
<dbReference type="KEGG" id="lak:106159320"/>
<sequence length="480" mass="54524">MVYCVNDTRDEVKNITMEAKESSLMEMLVPKKNFEIFTCGYSESTCEERESYDVSLSLGGFETKWNMHEGDDYEKVMKYVKLFKSCPEYITYSLIPAAEVRGPIDVFVCKIHVKQKGEEDWEEDIKVMASTEFDIRWRLPDQLQQVSGSDQPQKQQVDAKYQTNASSIPVSPPLPPQHNPMSAEGGDQGTSDATGPHTVRTMEDQGLNQTHVDNQFKSLSMALTQGVAGALGQTLPNTGNTHITFNVQQVINYNPEKESMGQMEDVTTLFHKHIPPHVRKRLNETLSQDDVWNQVKKMHGISDETPRPHDIVSSLLSQVEGSIASFISVLSKLKGCHTEGELDIPQDLIDEVKSGLKSEMEYKKLRQNGIRFAEEIHIDIGRILNFFYQYDMIPDEEITVLRNSARENPHDACRKLFERLIASSPEKRPIECLKDALRQYQHSHLADELEVSSQDVEDELQKQEIGSDRPFCEEPLALGI</sequence>
<name>A0A1S3I114_LINAN</name>
<dbReference type="InterPro" id="IPR011029">
    <property type="entry name" value="DEATH-like_dom_sf"/>
</dbReference>
<dbReference type="GO" id="GO:0042981">
    <property type="term" value="P:regulation of apoptotic process"/>
    <property type="evidence" value="ECO:0007669"/>
    <property type="project" value="InterPro"/>
</dbReference>
<reference evidence="4" key="2">
    <citation type="submission" date="2025-08" db="UniProtKB">
        <authorList>
            <consortium name="RefSeq"/>
        </authorList>
    </citation>
    <scope>IDENTIFICATION</scope>
</reference>
<feature type="region of interest" description="Disordered" evidence="1">
    <location>
        <begin position="144"/>
        <end position="199"/>
    </location>
</feature>
<dbReference type="PROSITE" id="PS50209">
    <property type="entry name" value="CARD"/>
    <property type="match status" value="1"/>
</dbReference>
<dbReference type="RefSeq" id="XP_013391034.1">
    <property type="nucleotide sequence ID" value="XM_013535580.1"/>
</dbReference>
<evidence type="ECO:0000313" key="3">
    <source>
        <dbReference type="Proteomes" id="UP000085678"/>
    </source>
</evidence>
<dbReference type="InterPro" id="IPR001315">
    <property type="entry name" value="CARD"/>
</dbReference>
<evidence type="ECO:0000313" key="4">
    <source>
        <dbReference type="RefSeq" id="XP_013391034.1"/>
    </source>
</evidence>
<keyword evidence="3" id="KW-1185">Reference proteome</keyword>
<dbReference type="GeneID" id="106159320"/>
<dbReference type="Proteomes" id="UP000085678">
    <property type="component" value="Unplaced"/>
</dbReference>
<proteinExistence type="predicted"/>
<reference evidence="4" key="1">
    <citation type="journal article" date="2015" name="Nat. Commun.">
        <title>The Lingula genome provides insights into brachiopod evolution and the origin of phosphate biomineralization.</title>
        <authorList>
            <person name="Luo Y.J."/>
            <person name="Takeuchi T."/>
            <person name="Koyanagi R."/>
            <person name="Yamada L."/>
            <person name="Kanda M."/>
            <person name="Khalturina M."/>
            <person name="Fujie M."/>
            <person name="Yamasaki S.I."/>
            <person name="Endo K."/>
            <person name="Satoh N."/>
        </authorList>
    </citation>
    <scope>NUCLEOTIDE SEQUENCE</scope>
</reference>
<organism evidence="3 4">
    <name type="scientific">Lingula anatina</name>
    <name type="common">Brachiopod</name>
    <name type="synonym">Lingula unguis</name>
    <dbReference type="NCBI Taxonomy" id="7574"/>
    <lineage>
        <taxon>Eukaryota</taxon>
        <taxon>Metazoa</taxon>
        <taxon>Spiralia</taxon>
        <taxon>Lophotrochozoa</taxon>
        <taxon>Brachiopoda</taxon>
        <taxon>Linguliformea</taxon>
        <taxon>Lingulata</taxon>
        <taxon>Lingulida</taxon>
        <taxon>Linguloidea</taxon>
        <taxon>Lingulidae</taxon>
        <taxon>Lingula</taxon>
    </lineage>
</organism>
<evidence type="ECO:0000256" key="1">
    <source>
        <dbReference type="SAM" id="MobiDB-lite"/>
    </source>
</evidence>
<dbReference type="Gene3D" id="1.10.533.10">
    <property type="entry name" value="Death Domain, Fas"/>
    <property type="match status" value="1"/>
</dbReference>
<dbReference type="InParanoid" id="A0A1S3I114"/>
<feature type="compositionally biased region" description="Polar residues" evidence="1">
    <location>
        <begin position="144"/>
        <end position="169"/>
    </location>
</feature>
<dbReference type="AlphaFoldDB" id="A0A1S3I114"/>
<accession>A0A1S3I114</accession>
<evidence type="ECO:0000259" key="2">
    <source>
        <dbReference type="PROSITE" id="PS50209"/>
    </source>
</evidence>
<gene>
    <name evidence="4" type="primary">LOC106159320</name>
</gene>
<dbReference type="CDD" id="cd01670">
    <property type="entry name" value="Death"/>
    <property type="match status" value="1"/>
</dbReference>
<protein>
    <submittedName>
        <fullName evidence="4">Uncharacterized protein LOC106159320</fullName>
    </submittedName>
</protein>